<gene>
    <name evidence="7" type="ORF">G5B17_18200</name>
</gene>
<sequence length="413" mass="46930">MNKEKNVKKAFLWNMIGSTCYSGSSFLYLLVVTRVCGAQLAGFYSLSYATAQLLLQVGRYGVRTYQATDLEHKYIFSEYKVSRIITCALMMLFGIIYSSFSFKGEYIIISTFIIMMKMIDAVEDVFHGNLQQKYHVEQMGKMLAARNLYSAVFFTAMLIITKSLYCTCVATSTTSLILCLIINSQMTRKYVGHDEDGRKLQMSHVWELLRTCTPMFIGTFLSLLLYNIPKYAMAGVMTDEYQTYYSILFMPSFVISLMCEFVFKPTITTIAELWWENNVKKFTLYILRIIGIILVCCVAVVAGGHLIGRTLLEIIYGVDLSPYKLHFVVLLIGGGISAEVYMIYNILIAIRWGKCLLPVYSITAIITIAAARILVQQWGIMGAALNYVLSCSILFVLFTLILIYVILRKKHQN</sequence>
<feature type="transmembrane region" description="Helical" evidence="6">
    <location>
        <begin position="243"/>
        <end position="263"/>
    </location>
</feature>
<evidence type="ECO:0000256" key="1">
    <source>
        <dbReference type="ARBA" id="ARBA00004651"/>
    </source>
</evidence>
<evidence type="ECO:0000256" key="4">
    <source>
        <dbReference type="ARBA" id="ARBA00022989"/>
    </source>
</evidence>
<accession>A0ABX2HDL4</accession>
<dbReference type="PANTHER" id="PTHR30250:SF11">
    <property type="entry name" value="O-ANTIGEN TRANSPORTER-RELATED"/>
    <property type="match status" value="1"/>
</dbReference>
<feature type="transmembrane region" description="Helical" evidence="6">
    <location>
        <begin position="355"/>
        <end position="375"/>
    </location>
</feature>
<keyword evidence="8" id="KW-1185">Reference proteome</keyword>
<keyword evidence="4 6" id="KW-1133">Transmembrane helix</keyword>
<dbReference type="PANTHER" id="PTHR30250">
    <property type="entry name" value="PST FAMILY PREDICTED COLANIC ACID TRANSPORTER"/>
    <property type="match status" value="1"/>
</dbReference>
<keyword evidence="5 6" id="KW-0472">Membrane</keyword>
<feature type="transmembrane region" description="Helical" evidence="6">
    <location>
        <begin position="284"/>
        <end position="307"/>
    </location>
</feature>
<proteinExistence type="predicted"/>
<feature type="transmembrane region" description="Helical" evidence="6">
    <location>
        <begin position="12"/>
        <end position="31"/>
    </location>
</feature>
<feature type="transmembrane region" description="Helical" evidence="6">
    <location>
        <begin position="387"/>
        <end position="407"/>
    </location>
</feature>
<protein>
    <recommendedName>
        <fullName evidence="9">Polysaccharide biosynthesis protein</fullName>
    </recommendedName>
</protein>
<dbReference type="EMBL" id="JAAITS010000069">
    <property type="protein sequence ID" value="NSG87293.1"/>
    <property type="molecule type" value="Genomic_DNA"/>
</dbReference>
<evidence type="ECO:0000256" key="6">
    <source>
        <dbReference type="SAM" id="Phobius"/>
    </source>
</evidence>
<feature type="transmembrane region" description="Helical" evidence="6">
    <location>
        <begin position="147"/>
        <end position="165"/>
    </location>
</feature>
<evidence type="ECO:0000313" key="7">
    <source>
        <dbReference type="EMBL" id="NSG87293.1"/>
    </source>
</evidence>
<comment type="caution">
    <text evidence="7">The sequence shown here is derived from an EMBL/GenBank/DDBJ whole genome shotgun (WGS) entry which is preliminary data.</text>
</comment>
<dbReference type="Proteomes" id="UP001644719">
    <property type="component" value="Unassembled WGS sequence"/>
</dbReference>
<keyword evidence="2" id="KW-1003">Cell membrane</keyword>
<evidence type="ECO:0008006" key="9">
    <source>
        <dbReference type="Google" id="ProtNLM"/>
    </source>
</evidence>
<reference evidence="7 8" key="1">
    <citation type="journal article" date="2020" name="Cell Host Microbe">
        <title>Functional and Genomic Variation between Human-Derived Isolates of Lachnospiraceae Reveals Inter- and Intra-Species Diversity.</title>
        <authorList>
            <person name="Sorbara M.T."/>
            <person name="Littmann E.R."/>
            <person name="Fontana E."/>
            <person name="Moody T.U."/>
            <person name="Kohout C.E."/>
            <person name="Gjonbalaj M."/>
            <person name="Eaton V."/>
            <person name="Seok R."/>
            <person name="Leiner I.M."/>
            <person name="Pamer E.G."/>
        </authorList>
    </citation>
    <scope>NUCLEOTIDE SEQUENCE [LARGE SCALE GENOMIC DNA]</scope>
    <source>
        <strain evidence="7 8">MSK.17.74</strain>
    </source>
</reference>
<name>A0ABX2HDL4_9FIRM</name>
<keyword evidence="3 6" id="KW-0812">Transmembrane</keyword>
<feature type="transmembrane region" description="Helical" evidence="6">
    <location>
        <begin position="327"/>
        <end position="348"/>
    </location>
</feature>
<feature type="transmembrane region" description="Helical" evidence="6">
    <location>
        <begin position="208"/>
        <end position="228"/>
    </location>
</feature>
<organism evidence="7 8">
    <name type="scientific">Blautia faecis</name>
    <dbReference type="NCBI Taxonomy" id="871665"/>
    <lineage>
        <taxon>Bacteria</taxon>
        <taxon>Bacillati</taxon>
        <taxon>Bacillota</taxon>
        <taxon>Clostridia</taxon>
        <taxon>Lachnospirales</taxon>
        <taxon>Lachnospiraceae</taxon>
        <taxon>Blautia</taxon>
    </lineage>
</organism>
<evidence type="ECO:0000256" key="5">
    <source>
        <dbReference type="ARBA" id="ARBA00023136"/>
    </source>
</evidence>
<dbReference type="InterPro" id="IPR050833">
    <property type="entry name" value="Poly_Biosynth_Transport"/>
</dbReference>
<evidence type="ECO:0000256" key="3">
    <source>
        <dbReference type="ARBA" id="ARBA00022692"/>
    </source>
</evidence>
<evidence type="ECO:0000256" key="2">
    <source>
        <dbReference type="ARBA" id="ARBA00022475"/>
    </source>
</evidence>
<comment type="subcellular location">
    <subcellularLocation>
        <location evidence="1">Cell membrane</location>
        <topology evidence="1">Multi-pass membrane protein</topology>
    </subcellularLocation>
</comment>
<evidence type="ECO:0000313" key="8">
    <source>
        <dbReference type="Proteomes" id="UP001644719"/>
    </source>
</evidence>
<dbReference type="RefSeq" id="WP_173770307.1">
    <property type="nucleotide sequence ID" value="NZ_JAAITS010000069.1"/>
</dbReference>